<keyword evidence="2" id="KW-1185">Reference proteome</keyword>
<reference evidence="2" key="1">
    <citation type="journal article" date="2019" name="Int. J. Syst. Evol. Microbiol.">
        <title>The Global Catalogue of Microorganisms (GCM) 10K type strain sequencing project: providing services to taxonomists for standard genome sequencing and annotation.</title>
        <authorList>
            <consortium name="The Broad Institute Genomics Platform"/>
            <consortium name="The Broad Institute Genome Sequencing Center for Infectious Disease"/>
            <person name="Wu L."/>
            <person name="Ma J."/>
        </authorList>
    </citation>
    <scope>NUCLEOTIDE SEQUENCE [LARGE SCALE GENOMIC DNA]</scope>
    <source>
        <strain evidence="2">JCM 14306</strain>
    </source>
</reference>
<organism evidence="1 2">
    <name type="scientific">Kribbella alba</name>
    <dbReference type="NCBI Taxonomy" id="190197"/>
    <lineage>
        <taxon>Bacteria</taxon>
        <taxon>Bacillati</taxon>
        <taxon>Actinomycetota</taxon>
        <taxon>Actinomycetes</taxon>
        <taxon>Propionibacteriales</taxon>
        <taxon>Kribbellaceae</taxon>
        <taxon>Kribbella</taxon>
    </lineage>
</organism>
<proteinExistence type="predicted"/>
<accession>A0ABP4R5A0</accession>
<dbReference type="EMBL" id="BAAANE010000004">
    <property type="protein sequence ID" value="GAA1630838.1"/>
    <property type="molecule type" value="Genomic_DNA"/>
</dbReference>
<protein>
    <recommendedName>
        <fullName evidence="3">Secreted protein</fullName>
    </recommendedName>
</protein>
<sequence length="59" mass="6027">MTVAVAMIVSTPWHAASRLSGSVRSPRTGSAPTGWYAAVAAEVRPGRTVAAVGDVDPHP</sequence>
<dbReference type="Proteomes" id="UP001501319">
    <property type="component" value="Unassembled WGS sequence"/>
</dbReference>
<evidence type="ECO:0000313" key="1">
    <source>
        <dbReference type="EMBL" id="GAA1630838.1"/>
    </source>
</evidence>
<evidence type="ECO:0008006" key="3">
    <source>
        <dbReference type="Google" id="ProtNLM"/>
    </source>
</evidence>
<comment type="caution">
    <text evidence="1">The sequence shown here is derived from an EMBL/GenBank/DDBJ whole genome shotgun (WGS) entry which is preliminary data.</text>
</comment>
<name>A0ABP4R5A0_9ACTN</name>
<evidence type="ECO:0000313" key="2">
    <source>
        <dbReference type="Proteomes" id="UP001501319"/>
    </source>
</evidence>
<gene>
    <name evidence="1" type="ORF">GCM10009744_18670</name>
</gene>
<dbReference type="RefSeq" id="WP_344110560.1">
    <property type="nucleotide sequence ID" value="NZ_BAAANE010000004.1"/>
</dbReference>